<proteinExistence type="predicted"/>
<sequence>MNQTTSPTPVKFKSPESSFDIKKIIQYFLMAVGLFTCLCMAFFVFLIILIASLSDDQAKAKQEVPVGELFPLQ</sequence>
<keyword evidence="1" id="KW-0812">Transmembrane</keyword>
<evidence type="ECO:0000313" key="2">
    <source>
        <dbReference type="EMBL" id="EDM28402.1"/>
    </source>
</evidence>
<organism evidence="2 3">
    <name type="scientific">Lentisphaera araneosa HTCC2155</name>
    <dbReference type="NCBI Taxonomy" id="313628"/>
    <lineage>
        <taxon>Bacteria</taxon>
        <taxon>Pseudomonadati</taxon>
        <taxon>Lentisphaerota</taxon>
        <taxon>Lentisphaeria</taxon>
        <taxon>Lentisphaerales</taxon>
        <taxon>Lentisphaeraceae</taxon>
        <taxon>Lentisphaera</taxon>
    </lineage>
</organism>
<name>A6DIW6_9BACT</name>
<accession>A6DIW6</accession>
<comment type="caution">
    <text evidence="2">The sequence shown here is derived from an EMBL/GenBank/DDBJ whole genome shotgun (WGS) entry which is preliminary data.</text>
</comment>
<evidence type="ECO:0000313" key="3">
    <source>
        <dbReference type="Proteomes" id="UP000004947"/>
    </source>
</evidence>
<reference evidence="2 3" key="1">
    <citation type="journal article" date="2010" name="J. Bacteriol.">
        <title>Genome sequence of Lentisphaera araneosa HTCC2155T, the type species of the order Lentisphaerales in the phylum Lentisphaerae.</title>
        <authorList>
            <person name="Thrash J.C."/>
            <person name="Cho J.C."/>
            <person name="Vergin K.L."/>
            <person name="Morris R.M."/>
            <person name="Giovannoni S.J."/>
        </authorList>
    </citation>
    <scope>NUCLEOTIDE SEQUENCE [LARGE SCALE GENOMIC DNA]</scope>
    <source>
        <strain evidence="2 3">HTCC2155</strain>
    </source>
</reference>
<evidence type="ECO:0000256" key="1">
    <source>
        <dbReference type="SAM" id="Phobius"/>
    </source>
</evidence>
<keyword evidence="3" id="KW-1185">Reference proteome</keyword>
<keyword evidence="1" id="KW-1133">Transmembrane helix</keyword>
<protein>
    <submittedName>
        <fullName evidence="2">Uncharacterized protein</fullName>
    </submittedName>
</protein>
<dbReference type="AlphaFoldDB" id="A6DIW6"/>
<dbReference type="EMBL" id="ABCK01000005">
    <property type="protein sequence ID" value="EDM28402.1"/>
    <property type="molecule type" value="Genomic_DNA"/>
</dbReference>
<dbReference type="RefSeq" id="WP_007277842.1">
    <property type="nucleotide sequence ID" value="NZ_ABCK01000005.1"/>
</dbReference>
<gene>
    <name evidence="2" type="ORF">LNTAR_10816</name>
</gene>
<feature type="transmembrane region" description="Helical" evidence="1">
    <location>
        <begin position="24"/>
        <end position="51"/>
    </location>
</feature>
<keyword evidence="1" id="KW-0472">Membrane</keyword>
<dbReference type="Proteomes" id="UP000004947">
    <property type="component" value="Unassembled WGS sequence"/>
</dbReference>